<organism evidence="1 2">
    <name type="scientific">Bdellovibrio svalbardensis</name>
    <dbReference type="NCBI Taxonomy" id="2972972"/>
    <lineage>
        <taxon>Bacteria</taxon>
        <taxon>Pseudomonadati</taxon>
        <taxon>Bdellovibrionota</taxon>
        <taxon>Bdellovibrionia</taxon>
        <taxon>Bdellovibrionales</taxon>
        <taxon>Pseudobdellovibrionaceae</taxon>
        <taxon>Bdellovibrio</taxon>
    </lineage>
</organism>
<accession>A0ABT6DGQ3</accession>
<gene>
    <name evidence="1" type="ORF">NWE73_03610</name>
</gene>
<name>A0ABT6DGQ3_9BACT</name>
<protein>
    <submittedName>
        <fullName evidence="1">ATP-binding protein</fullName>
    </submittedName>
</protein>
<dbReference type="GO" id="GO:0005524">
    <property type="term" value="F:ATP binding"/>
    <property type="evidence" value="ECO:0007669"/>
    <property type="project" value="UniProtKB-KW"/>
</dbReference>
<keyword evidence="1" id="KW-0067">ATP-binding</keyword>
<comment type="caution">
    <text evidence="1">The sequence shown here is derived from an EMBL/GenBank/DDBJ whole genome shotgun (WGS) entry which is preliminary data.</text>
</comment>
<sequence length="291" mass="32860">MKLKDKYADLIPADEFPRLFELFGDLSVLEHPIETDKKDDLGKDILIVESAPIKNVIGALTTKQARQIIQTSASLFRLEIILSGLMNLEHEVFCNNPAAFMMRFFRLQFSGEVTEHEFTLTETTEKWAVLEALKGLLPSTTSESQVTEIRSVIDELVTNAFFNAPVDRNKKPLFKVRNRSDDFTLPEGQKIKIKIGVAKSHMLVLVQDPYGSVVVRDILKRLHDIYSHDEPPTPRIGTGGAGLGLKMVLDRIESFYMVVKPDAYSLFGTLIPTDKGMKKMFSTSKNIHLNY</sequence>
<proteinExistence type="predicted"/>
<keyword evidence="2" id="KW-1185">Reference proteome</keyword>
<evidence type="ECO:0000313" key="1">
    <source>
        <dbReference type="EMBL" id="MDG0815435.1"/>
    </source>
</evidence>
<dbReference type="Proteomes" id="UP001152321">
    <property type="component" value="Unassembled WGS sequence"/>
</dbReference>
<dbReference type="EMBL" id="JANRMI010000001">
    <property type="protein sequence ID" value="MDG0815435.1"/>
    <property type="molecule type" value="Genomic_DNA"/>
</dbReference>
<keyword evidence="1" id="KW-0547">Nucleotide-binding</keyword>
<evidence type="ECO:0000313" key="2">
    <source>
        <dbReference type="Proteomes" id="UP001152321"/>
    </source>
</evidence>
<reference evidence="1" key="1">
    <citation type="submission" date="2022-08" db="EMBL/GenBank/DDBJ databases">
        <title>Novel Bdellovibrio Species Isolated from Svalbard: Designation Bdellovibrio svalbardensis.</title>
        <authorList>
            <person name="Mitchell R.J."/>
            <person name="Choi S.Y."/>
        </authorList>
    </citation>
    <scope>NUCLEOTIDE SEQUENCE</scope>
    <source>
        <strain evidence="1">PAP01</strain>
    </source>
</reference>
<dbReference type="RefSeq" id="WP_277576910.1">
    <property type="nucleotide sequence ID" value="NZ_JANRMI010000001.1"/>
</dbReference>